<evidence type="ECO:0000256" key="4">
    <source>
        <dbReference type="ARBA" id="ARBA00022777"/>
    </source>
</evidence>
<keyword evidence="3" id="KW-0547">Nucleotide-binding</keyword>
<evidence type="ECO:0000313" key="7">
    <source>
        <dbReference type="EMBL" id="KAF2073597.1"/>
    </source>
</evidence>
<evidence type="ECO:0000313" key="8">
    <source>
        <dbReference type="Proteomes" id="UP000695562"/>
    </source>
</evidence>
<evidence type="ECO:0000259" key="6">
    <source>
        <dbReference type="PROSITE" id="PS50011"/>
    </source>
</evidence>
<name>A0A8J4PU23_9MYCE</name>
<dbReference type="InterPro" id="IPR008271">
    <property type="entry name" value="Ser/Thr_kinase_AS"/>
</dbReference>
<dbReference type="InterPro" id="IPR001806">
    <property type="entry name" value="Small_GTPase"/>
</dbReference>
<keyword evidence="2" id="KW-0808">Transferase</keyword>
<dbReference type="InterPro" id="IPR000719">
    <property type="entry name" value="Prot_kinase_dom"/>
</dbReference>
<dbReference type="PANTHER" id="PTHR44329:SF298">
    <property type="entry name" value="MIXED LINEAGE KINASE DOMAIN-LIKE PROTEIN"/>
    <property type="match status" value="1"/>
</dbReference>
<keyword evidence="5" id="KW-0067">ATP-binding</keyword>
<evidence type="ECO:0000256" key="5">
    <source>
        <dbReference type="ARBA" id="ARBA00022840"/>
    </source>
</evidence>
<dbReference type="InterPro" id="IPR027417">
    <property type="entry name" value="P-loop_NTPase"/>
</dbReference>
<dbReference type="SMART" id="SM00174">
    <property type="entry name" value="RHO"/>
    <property type="match status" value="1"/>
</dbReference>
<dbReference type="PROSITE" id="PS51419">
    <property type="entry name" value="RAB"/>
    <property type="match status" value="1"/>
</dbReference>
<dbReference type="InterPro" id="IPR051681">
    <property type="entry name" value="Ser/Thr_Kinases-Pseudokinases"/>
</dbReference>
<sequence>MNKISNIKLSIVGNGKVGKTTLLSTVIQNSHPEYLHNINKGYDTTKVCKEDGQEYNINLKVLWDGDTYFRPNFYSQAEVVMICYSVVNPDSFNSVLSFWYMDIKKHLGVITKVPVILCGTKIDLREDKETLTELKLKDQLPITSDQGEDLRKKIRADVFCEVSSITLQGLNDLFQHVMKTFISSGGLIPLEKYVPKIQGKTFKELLKNQSFDEVLNYIISKKINIFNEIKKEEVEFGKEIAKGASGKVYQGRYKGRDVAIKVYSKDNPSFSIDEFNREVTIMTLLDYECFTRFYGANKEDPNCPFHISELVKGGSLRDLLLSNKKLELTYPQKISIAIDIVDAMSYLHSLGVYHLDLKSGNVLIGKDLRAKVIDFGTSRAIEPAKDATGGMGTVSWMAPEIFKGQPYTESCDVYSFGIVLWELFCRLEPYEGIQPCTVLLMVLNEGKRPLIPSDCPSDYSKLMKACWGDRPKKRPKFKDIHTTLLKIQSNLNPGQLNKSKK</sequence>
<dbReference type="Gene3D" id="1.10.510.10">
    <property type="entry name" value="Transferase(Phosphotransferase) domain 1"/>
    <property type="match status" value="1"/>
</dbReference>
<dbReference type="Gene3D" id="3.30.200.20">
    <property type="entry name" value="Phosphorylase Kinase, domain 1"/>
    <property type="match status" value="1"/>
</dbReference>
<dbReference type="InterPro" id="IPR005225">
    <property type="entry name" value="Small_GTP-bd"/>
</dbReference>
<comment type="similarity">
    <text evidence="1">Belongs to the protein kinase superfamily. TKL Ser/Thr protein kinase family. ROCO subfamily.</text>
</comment>
<dbReference type="SUPFAM" id="SSF56112">
    <property type="entry name" value="Protein kinase-like (PK-like)"/>
    <property type="match status" value="1"/>
</dbReference>
<comment type="caution">
    <text evidence="7">The sequence shown here is derived from an EMBL/GenBank/DDBJ whole genome shotgun (WGS) entry which is preliminary data.</text>
</comment>
<dbReference type="GO" id="GO:0005525">
    <property type="term" value="F:GTP binding"/>
    <property type="evidence" value="ECO:0007669"/>
    <property type="project" value="InterPro"/>
</dbReference>
<dbReference type="CDD" id="cd13999">
    <property type="entry name" value="STKc_MAP3K-like"/>
    <property type="match status" value="1"/>
</dbReference>
<proteinExistence type="inferred from homology"/>
<dbReference type="Pfam" id="PF00071">
    <property type="entry name" value="Ras"/>
    <property type="match status" value="1"/>
</dbReference>
<dbReference type="GO" id="GO:0005524">
    <property type="term" value="F:ATP binding"/>
    <property type="evidence" value="ECO:0007669"/>
    <property type="project" value="UniProtKB-KW"/>
</dbReference>
<dbReference type="SMART" id="SM00173">
    <property type="entry name" value="RAS"/>
    <property type="match status" value="1"/>
</dbReference>
<reference evidence="7" key="1">
    <citation type="submission" date="2020-01" db="EMBL/GenBank/DDBJ databases">
        <title>Development of genomics and gene disruption for Polysphondylium violaceum indicates a role for the polyketide synthase stlB in stalk morphogenesis.</title>
        <authorList>
            <person name="Narita B."/>
            <person name="Kawabe Y."/>
            <person name="Kin K."/>
            <person name="Saito T."/>
            <person name="Gibbs R."/>
            <person name="Kuspa A."/>
            <person name="Muzny D."/>
            <person name="Queller D."/>
            <person name="Richards S."/>
            <person name="Strassman J."/>
            <person name="Sucgang R."/>
            <person name="Worley K."/>
            <person name="Schaap P."/>
        </authorList>
    </citation>
    <scope>NUCLEOTIDE SEQUENCE</scope>
    <source>
        <strain evidence="7">QSvi11</strain>
    </source>
</reference>
<dbReference type="SUPFAM" id="SSF52540">
    <property type="entry name" value="P-loop containing nucleoside triphosphate hydrolases"/>
    <property type="match status" value="1"/>
</dbReference>
<dbReference type="PROSITE" id="PS51420">
    <property type="entry name" value="RHO"/>
    <property type="match status" value="1"/>
</dbReference>
<gene>
    <name evidence="7" type="ORF">CYY_005086</name>
</gene>
<dbReference type="PRINTS" id="PR00449">
    <property type="entry name" value="RASTRNSFRMNG"/>
</dbReference>
<dbReference type="PROSITE" id="PS50011">
    <property type="entry name" value="PROTEIN_KINASE_DOM"/>
    <property type="match status" value="1"/>
</dbReference>
<dbReference type="Pfam" id="PF07714">
    <property type="entry name" value="PK_Tyr_Ser-Thr"/>
    <property type="match status" value="1"/>
</dbReference>
<dbReference type="Proteomes" id="UP000695562">
    <property type="component" value="Unassembled WGS sequence"/>
</dbReference>
<keyword evidence="4" id="KW-0418">Kinase</keyword>
<dbReference type="SMART" id="SM00175">
    <property type="entry name" value="RAB"/>
    <property type="match status" value="1"/>
</dbReference>
<dbReference type="GO" id="GO:0004674">
    <property type="term" value="F:protein serine/threonine kinase activity"/>
    <property type="evidence" value="ECO:0007669"/>
    <property type="project" value="TreeGrafter"/>
</dbReference>
<dbReference type="PRINTS" id="PR00109">
    <property type="entry name" value="TYRKINASE"/>
</dbReference>
<dbReference type="OrthoDB" id="1840988at2759"/>
<evidence type="ECO:0000256" key="2">
    <source>
        <dbReference type="ARBA" id="ARBA00022679"/>
    </source>
</evidence>
<dbReference type="PANTHER" id="PTHR44329">
    <property type="entry name" value="SERINE/THREONINE-PROTEIN KINASE TNNI3K-RELATED"/>
    <property type="match status" value="1"/>
</dbReference>
<keyword evidence="8" id="KW-1185">Reference proteome</keyword>
<dbReference type="NCBIfam" id="TIGR00231">
    <property type="entry name" value="small_GTP"/>
    <property type="match status" value="1"/>
</dbReference>
<evidence type="ECO:0000256" key="1">
    <source>
        <dbReference type="ARBA" id="ARBA00008171"/>
    </source>
</evidence>
<accession>A0A8J4PU23</accession>
<dbReference type="SMART" id="SM00220">
    <property type="entry name" value="S_TKc"/>
    <property type="match status" value="1"/>
</dbReference>
<dbReference type="InterPro" id="IPR001245">
    <property type="entry name" value="Ser-Thr/Tyr_kinase_cat_dom"/>
</dbReference>
<dbReference type="Gene3D" id="3.40.50.300">
    <property type="entry name" value="P-loop containing nucleotide triphosphate hydrolases"/>
    <property type="match status" value="1"/>
</dbReference>
<dbReference type="PROSITE" id="PS00108">
    <property type="entry name" value="PROTEIN_KINASE_ST"/>
    <property type="match status" value="1"/>
</dbReference>
<organism evidence="7 8">
    <name type="scientific">Polysphondylium violaceum</name>
    <dbReference type="NCBI Taxonomy" id="133409"/>
    <lineage>
        <taxon>Eukaryota</taxon>
        <taxon>Amoebozoa</taxon>
        <taxon>Evosea</taxon>
        <taxon>Eumycetozoa</taxon>
        <taxon>Dictyostelia</taxon>
        <taxon>Dictyosteliales</taxon>
        <taxon>Dictyosteliaceae</taxon>
        <taxon>Polysphondylium</taxon>
    </lineage>
</organism>
<dbReference type="EMBL" id="AJWJ01000194">
    <property type="protein sequence ID" value="KAF2073597.1"/>
    <property type="molecule type" value="Genomic_DNA"/>
</dbReference>
<feature type="domain" description="Protein kinase" evidence="6">
    <location>
        <begin position="234"/>
        <end position="484"/>
    </location>
</feature>
<dbReference type="CDD" id="cd00157">
    <property type="entry name" value="Rho"/>
    <property type="match status" value="1"/>
</dbReference>
<dbReference type="InterPro" id="IPR011009">
    <property type="entry name" value="Kinase-like_dom_sf"/>
</dbReference>
<evidence type="ECO:0000256" key="3">
    <source>
        <dbReference type="ARBA" id="ARBA00022741"/>
    </source>
</evidence>
<dbReference type="GO" id="GO:0003924">
    <property type="term" value="F:GTPase activity"/>
    <property type="evidence" value="ECO:0007669"/>
    <property type="project" value="InterPro"/>
</dbReference>
<dbReference type="AlphaFoldDB" id="A0A8J4PU23"/>
<protein>
    <recommendedName>
        <fullName evidence="6">Protein kinase domain-containing protein</fullName>
    </recommendedName>
</protein>